<comment type="caution">
    <text evidence="1">The sequence shown here is derived from an EMBL/GenBank/DDBJ whole genome shotgun (WGS) entry which is preliminary data.</text>
</comment>
<gene>
    <name evidence="1" type="ORF">KIP89_03630</name>
</gene>
<dbReference type="Proteomes" id="UP001166585">
    <property type="component" value="Unassembled WGS sequence"/>
</dbReference>
<dbReference type="EMBL" id="JAHCQH010000014">
    <property type="protein sequence ID" value="MBS9476190.1"/>
    <property type="molecule type" value="Genomic_DNA"/>
</dbReference>
<sequence length="180" mass="19899">MTKPLFDVFRSTMLETAEGSRKEAQDAFVAHMKTDPAYFDMLAIDYFERMAATWTVRTETPATAAFVRTGPAQDKIERMSGPRTAPAAALVRRTREESAARTAAAYERMKADLRAVVLLNLVLPNGKALRDATGAECAQAGGFFEAVGRAIKPQQVVDRHLTEADLQNIRARFYQNNEAA</sequence>
<evidence type="ECO:0000313" key="2">
    <source>
        <dbReference type="Proteomes" id="UP001166585"/>
    </source>
</evidence>
<name>A0ABS5R3G3_9HYPH</name>
<organism evidence="1 2">
    <name type="scientific">Ancylobacter radicis</name>
    <dbReference type="NCBI Taxonomy" id="2836179"/>
    <lineage>
        <taxon>Bacteria</taxon>
        <taxon>Pseudomonadati</taxon>
        <taxon>Pseudomonadota</taxon>
        <taxon>Alphaproteobacteria</taxon>
        <taxon>Hyphomicrobiales</taxon>
        <taxon>Xanthobacteraceae</taxon>
        <taxon>Ancylobacter</taxon>
    </lineage>
</organism>
<protein>
    <submittedName>
        <fullName evidence="1">Uncharacterized protein</fullName>
    </submittedName>
</protein>
<proteinExistence type="predicted"/>
<reference evidence="1" key="1">
    <citation type="submission" date="2021-05" db="EMBL/GenBank/DDBJ databases">
        <authorList>
            <person name="Sun Q."/>
            <person name="Inoue M."/>
        </authorList>
    </citation>
    <scope>NUCLEOTIDE SEQUENCE</scope>
    <source>
        <strain evidence="1">VKM B-3255</strain>
    </source>
</reference>
<accession>A0ABS5R3G3</accession>
<dbReference type="RefSeq" id="WP_213754050.1">
    <property type="nucleotide sequence ID" value="NZ_JAHCQH010000014.1"/>
</dbReference>
<evidence type="ECO:0000313" key="1">
    <source>
        <dbReference type="EMBL" id="MBS9476190.1"/>
    </source>
</evidence>
<keyword evidence="2" id="KW-1185">Reference proteome</keyword>